<protein>
    <submittedName>
        <fullName evidence="1">Uncharacterized protein</fullName>
    </submittedName>
</protein>
<evidence type="ECO:0000313" key="2">
    <source>
        <dbReference type="Proteomes" id="UP000186817"/>
    </source>
</evidence>
<dbReference type="Proteomes" id="UP000186817">
    <property type="component" value="Unassembled WGS sequence"/>
</dbReference>
<name>A0A1Q9DAV3_SYMMI</name>
<dbReference type="EMBL" id="LSRX01000628">
    <property type="protein sequence ID" value="OLP92291.1"/>
    <property type="molecule type" value="Genomic_DNA"/>
</dbReference>
<dbReference type="AlphaFoldDB" id="A0A1Q9DAV3"/>
<reference evidence="1 2" key="1">
    <citation type="submission" date="2016-02" db="EMBL/GenBank/DDBJ databases">
        <title>Genome analysis of coral dinoflagellate symbionts highlights evolutionary adaptations to a symbiotic lifestyle.</title>
        <authorList>
            <person name="Aranda M."/>
            <person name="Li Y."/>
            <person name="Liew Y.J."/>
            <person name="Baumgarten S."/>
            <person name="Simakov O."/>
            <person name="Wilson M."/>
            <person name="Piel J."/>
            <person name="Ashoor H."/>
            <person name="Bougouffa S."/>
            <person name="Bajic V.B."/>
            <person name="Ryu T."/>
            <person name="Ravasi T."/>
            <person name="Bayer T."/>
            <person name="Micklem G."/>
            <person name="Kim H."/>
            <person name="Bhak J."/>
            <person name="Lajeunesse T.C."/>
            <person name="Voolstra C.R."/>
        </authorList>
    </citation>
    <scope>NUCLEOTIDE SEQUENCE [LARGE SCALE GENOMIC DNA]</scope>
    <source>
        <strain evidence="1 2">CCMP2467</strain>
    </source>
</reference>
<sequence>MEPCTPRRIPLCRCIRPEASSLVVPCKTQVNMISFGVRCLLPCFFSVPVRTARVEVTVASEGASSLEPAWDEGLGCYCKTVKSDSDCTDRQGSDDQPDRLRWFHHARDGKDPMCCKLASTSMLSWVFVGNSGDPGFYVSRVTMFLRVAVISATQRTFRKSAPQFQIADIYAGKDYDGALVNDLSDVKAFVLKWLGEGQGKCSGPWDGLVQDTTRSCVLRNMPGQDCCCEEASVKEEQGCLPTGITGLSAEPGMAGEKSRELTRSAGLSFKCPEGYRSGTEFTTEYSDRAGLLLQDGPLCRRLLGQASVKEEEGCLPTGIMGLSREPVVVTQREND</sequence>
<organism evidence="1 2">
    <name type="scientific">Symbiodinium microadriaticum</name>
    <name type="common">Dinoflagellate</name>
    <name type="synonym">Zooxanthella microadriatica</name>
    <dbReference type="NCBI Taxonomy" id="2951"/>
    <lineage>
        <taxon>Eukaryota</taxon>
        <taxon>Sar</taxon>
        <taxon>Alveolata</taxon>
        <taxon>Dinophyceae</taxon>
        <taxon>Suessiales</taxon>
        <taxon>Symbiodiniaceae</taxon>
        <taxon>Symbiodinium</taxon>
    </lineage>
</organism>
<keyword evidence="2" id="KW-1185">Reference proteome</keyword>
<evidence type="ECO:0000313" key="1">
    <source>
        <dbReference type="EMBL" id="OLP92291.1"/>
    </source>
</evidence>
<comment type="caution">
    <text evidence="1">The sequence shown here is derived from an EMBL/GenBank/DDBJ whole genome shotgun (WGS) entry which is preliminary data.</text>
</comment>
<accession>A0A1Q9DAV3</accession>
<proteinExistence type="predicted"/>
<gene>
    <name evidence="1" type="ORF">AK812_SmicGene25929</name>
</gene>
<dbReference type="OrthoDB" id="459520at2759"/>